<keyword evidence="6 9" id="KW-0472">Membrane</keyword>
<reference evidence="10" key="1">
    <citation type="journal article" date="2017" name="BMC Genomics">
        <title>Genomic characterization of two novel pathogenic avipoxviruses isolated from pacific shearwaters (Ardenna spp.).</title>
        <authorList>
            <person name="Sarker S."/>
            <person name="Das S."/>
            <person name="Lavers J.L."/>
            <person name="Hutton I."/>
            <person name="Helbig K."/>
            <person name="Imbery J."/>
            <person name="Upton C."/>
            <person name="Raidal S.R."/>
        </authorList>
    </citation>
    <scope>NUCLEOTIDE SEQUENCE [LARGE SCALE GENOMIC DNA]</scope>
    <source>
        <strain evidence="10">SWPV-2</strain>
    </source>
</reference>
<keyword evidence="4" id="KW-0426">Late protein</keyword>
<keyword evidence="2 9" id="KW-0812">Transmembrane</keyword>
<dbReference type="GO" id="GO:0055036">
    <property type="term" value="C:virion membrane"/>
    <property type="evidence" value="ECO:0007669"/>
    <property type="project" value="UniProtKB-SubCell"/>
</dbReference>
<evidence type="ECO:0000256" key="8">
    <source>
        <dbReference type="ARBA" id="ARBA00034668"/>
    </source>
</evidence>
<evidence type="ECO:0000256" key="4">
    <source>
        <dbReference type="ARBA" id="ARBA00022921"/>
    </source>
</evidence>
<dbReference type="Pfam" id="PF02442">
    <property type="entry name" value="L1R_F9L"/>
    <property type="match status" value="1"/>
</dbReference>
<sequence length="213" mass="24297">MENNQVLSNLYYLFSEKYLEKLSKYQDVSSINCGIHIGRISGYAKNCRISIVNACNSDGEKNFQLLLEALVETIENFPNKERNRIAADLGVNIEDYKLGKKTDLQLHCESYASLTQHIDIQNFNIGTCYSPNDKYVDIKVINTGSAISNCGVEIVLNKLLRSNKSVPIDNKLSMDTFSIKWLVIYIVLILSILIILGYIYRTVRLKYIYGVYI</sequence>
<dbReference type="GO" id="GO:0019031">
    <property type="term" value="C:viral envelope"/>
    <property type="evidence" value="ECO:0007669"/>
    <property type="project" value="UniProtKB-KW"/>
</dbReference>
<evidence type="ECO:0000256" key="2">
    <source>
        <dbReference type="ARBA" id="ARBA00022692"/>
    </source>
</evidence>
<feature type="transmembrane region" description="Helical" evidence="9">
    <location>
        <begin position="181"/>
        <end position="200"/>
    </location>
</feature>
<organism evidence="10">
    <name type="scientific">Shearwaterpox virus</name>
    <dbReference type="NCBI Taxonomy" id="1974596"/>
    <lineage>
        <taxon>Viruses</taxon>
        <taxon>Varidnaviria</taxon>
        <taxon>Bamfordvirae</taxon>
        <taxon>Nucleocytoviricota</taxon>
        <taxon>Pokkesviricetes</taxon>
        <taxon>Chitovirales</taxon>
        <taxon>Poxviridae</taxon>
        <taxon>Chordopoxvirinae</taxon>
        <taxon>Avipoxvirus</taxon>
        <taxon>Avipoxvirus canarypox</taxon>
        <taxon>Canarypox virus</taxon>
    </lineage>
</organism>
<keyword evidence="7" id="KW-1015">Disulfide bond</keyword>
<evidence type="ECO:0000313" key="10">
    <source>
        <dbReference type="EMBL" id="ARE67362.1"/>
    </source>
</evidence>
<keyword evidence="3" id="KW-0946">Virion</keyword>
<evidence type="ECO:0000256" key="5">
    <source>
        <dbReference type="ARBA" id="ARBA00022989"/>
    </source>
</evidence>
<evidence type="ECO:0000256" key="3">
    <source>
        <dbReference type="ARBA" id="ARBA00022879"/>
    </source>
</evidence>
<gene>
    <name evidence="10" type="primary">SWPV2-134</name>
</gene>
<evidence type="ECO:0000256" key="1">
    <source>
        <dbReference type="ARBA" id="ARBA00004381"/>
    </source>
</evidence>
<dbReference type="EMBL" id="KX857215">
    <property type="protein sequence ID" value="ARE67362.1"/>
    <property type="molecule type" value="Genomic_DNA"/>
</dbReference>
<dbReference type="InterPro" id="IPR003472">
    <property type="entry name" value="Virion_mem_poxvirus_L1"/>
</dbReference>
<comment type="function">
    <text evidence="8">Component of the entry fusion complex (EFC), which consists of 11 proteins. During cell infection, this complex mediates entry of the virion core into the host cytoplasm by a two-step mechanism consisting of lipid mixing of the viral and cellular membranes and subsequent pore formation.</text>
</comment>
<dbReference type="Proteomes" id="UP000319767">
    <property type="component" value="Segment"/>
</dbReference>
<name>A0A1V0QG94_CNPV</name>
<protein>
    <submittedName>
        <fullName evidence="10">SWPV2-ORF134</fullName>
    </submittedName>
</protein>
<evidence type="ECO:0000256" key="7">
    <source>
        <dbReference type="ARBA" id="ARBA00023157"/>
    </source>
</evidence>
<keyword evidence="3" id="KW-0261">Viral envelope protein</keyword>
<keyword evidence="5 9" id="KW-1133">Transmembrane helix</keyword>
<accession>A0A1V0QG94</accession>
<evidence type="ECO:0000256" key="6">
    <source>
        <dbReference type="ARBA" id="ARBA00023136"/>
    </source>
</evidence>
<evidence type="ECO:0000256" key="9">
    <source>
        <dbReference type="SAM" id="Phobius"/>
    </source>
</evidence>
<comment type="subcellular location">
    <subcellularLocation>
        <location evidence="1">Virion membrane</location>
        <topology evidence="1">Single-pass membrane protein</topology>
    </subcellularLocation>
</comment>
<proteinExistence type="predicted"/>